<dbReference type="Proteomes" id="UP000266441">
    <property type="component" value="Unassembled WGS sequence"/>
</dbReference>
<reference evidence="1 2" key="1">
    <citation type="journal article" date="2015" name="Int. J. Syst. Evol. Microbiol.">
        <title>Mariniphaga sediminis sp. nov., isolated from coastal sediment.</title>
        <authorList>
            <person name="Wang F.Q."/>
            <person name="Shen Q.Y."/>
            <person name="Chen G.J."/>
            <person name="Du Z.J."/>
        </authorList>
    </citation>
    <scope>NUCLEOTIDE SEQUENCE [LARGE SCALE GENOMIC DNA]</scope>
    <source>
        <strain evidence="1 2">SY21</strain>
    </source>
</reference>
<keyword evidence="2" id="KW-1185">Reference proteome</keyword>
<gene>
    <name evidence="1" type="ORF">D1164_04555</name>
</gene>
<proteinExistence type="predicted"/>
<dbReference type="RefSeq" id="WP_119348774.1">
    <property type="nucleotide sequence ID" value="NZ_QWET01000003.1"/>
</dbReference>
<protein>
    <submittedName>
        <fullName evidence="1">Uncharacterized protein</fullName>
    </submittedName>
</protein>
<dbReference type="AlphaFoldDB" id="A0A399D3P0"/>
<accession>A0A399D3P0</accession>
<name>A0A399D3P0_9BACT</name>
<evidence type="ECO:0000313" key="2">
    <source>
        <dbReference type="Proteomes" id="UP000266441"/>
    </source>
</evidence>
<comment type="caution">
    <text evidence="1">The sequence shown here is derived from an EMBL/GenBank/DDBJ whole genome shotgun (WGS) entry which is preliminary data.</text>
</comment>
<dbReference type="OrthoDB" id="797644at2"/>
<evidence type="ECO:0000313" key="1">
    <source>
        <dbReference type="EMBL" id="RIH66187.1"/>
    </source>
</evidence>
<dbReference type="EMBL" id="QWET01000003">
    <property type="protein sequence ID" value="RIH66187.1"/>
    <property type="molecule type" value="Genomic_DNA"/>
</dbReference>
<sequence>MKKQSNSKYQDSQKEMNIQRALRTGGFLFPENVDEVEEYELLYGNTDFILPEELQEPVFLDTKKSEDIIFPDTTNTVRVTMAARDGKNFIPEHIKEKMKQERDIARSKKNKK</sequence>
<organism evidence="1 2">
    <name type="scientific">Mariniphaga sediminis</name>
    <dbReference type="NCBI Taxonomy" id="1628158"/>
    <lineage>
        <taxon>Bacteria</taxon>
        <taxon>Pseudomonadati</taxon>
        <taxon>Bacteroidota</taxon>
        <taxon>Bacteroidia</taxon>
        <taxon>Marinilabiliales</taxon>
        <taxon>Prolixibacteraceae</taxon>
        <taxon>Mariniphaga</taxon>
    </lineage>
</organism>